<dbReference type="InterPro" id="IPR036390">
    <property type="entry name" value="WH_DNA-bd_sf"/>
</dbReference>
<gene>
    <name evidence="5" type="primary">phnF</name>
    <name evidence="5" type="ORF">FDP22_08800</name>
</gene>
<protein>
    <submittedName>
        <fullName evidence="5">Phosphonate metabolism transcriptional regulator PhnF</fullName>
    </submittedName>
</protein>
<feature type="domain" description="HTH gntR-type" evidence="4">
    <location>
        <begin position="12"/>
        <end position="80"/>
    </location>
</feature>
<dbReference type="SMART" id="SM00866">
    <property type="entry name" value="UTRA"/>
    <property type="match status" value="1"/>
</dbReference>
<dbReference type="SMART" id="SM00345">
    <property type="entry name" value="HTH_GNTR"/>
    <property type="match status" value="1"/>
</dbReference>
<dbReference type="InterPro" id="IPR011663">
    <property type="entry name" value="UTRA"/>
</dbReference>
<dbReference type="PANTHER" id="PTHR44846">
    <property type="entry name" value="MANNOSYL-D-GLYCERATE TRANSPORT/METABOLISM SYSTEM REPRESSOR MNGR-RELATED"/>
    <property type="match status" value="1"/>
</dbReference>
<dbReference type="NCBIfam" id="TIGR02325">
    <property type="entry name" value="C_P_lyase_phnF"/>
    <property type="match status" value="1"/>
</dbReference>
<dbReference type="InterPro" id="IPR028978">
    <property type="entry name" value="Chorismate_lyase_/UTRA_dom_sf"/>
</dbReference>
<evidence type="ECO:0000313" key="6">
    <source>
        <dbReference type="Proteomes" id="UP000305888"/>
    </source>
</evidence>
<sequence>MVNGGPPGGGRQAIWEQIREALREDIASGRYAPGAKLPTEAALSDRFGVNRHTARRAVAALQEAGLIHVRRGAGAFVATAPVDYRLGTRTRFAQNLTDAGQTPAREITRLETLAVTAREAAHLEIAPGAPAHVYEGTGLADGQPLTCGHSLFPAERLPELPRHLRESRSVTEALRRCGVADYTRKWTRLTAERATGIVARTLRLPEGAPVLCALSLNIGADRAPVELGRTWFNADLVQLVVDEKSFPGA</sequence>
<dbReference type="Gene3D" id="1.10.10.10">
    <property type="entry name" value="Winged helix-like DNA-binding domain superfamily/Winged helix DNA-binding domain"/>
    <property type="match status" value="1"/>
</dbReference>
<dbReference type="GO" id="GO:0045892">
    <property type="term" value="P:negative regulation of DNA-templated transcription"/>
    <property type="evidence" value="ECO:0007669"/>
    <property type="project" value="TreeGrafter"/>
</dbReference>
<dbReference type="AlphaFoldDB" id="A0A5B8G452"/>
<keyword evidence="1" id="KW-0805">Transcription regulation</keyword>
<dbReference type="KEGG" id="ppru:FDP22_08800"/>
<reference evidence="5 6" key="1">
    <citation type="submission" date="2019-06" db="EMBL/GenBank/DDBJ databases">
        <title>Genome sequence of Rhodobacteraceae bacterium D4M1.</title>
        <authorList>
            <person name="Cao J."/>
        </authorList>
    </citation>
    <scope>NUCLEOTIDE SEQUENCE [LARGE SCALE GENOMIC DNA]</scope>
    <source>
        <strain evidence="5 6">D4M1</strain>
    </source>
</reference>
<dbReference type="PROSITE" id="PS50949">
    <property type="entry name" value="HTH_GNTR"/>
    <property type="match status" value="1"/>
</dbReference>
<evidence type="ECO:0000256" key="1">
    <source>
        <dbReference type="ARBA" id="ARBA00023015"/>
    </source>
</evidence>
<keyword evidence="3" id="KW-0804">Transcription</keyword>
<evidence type="ECO:0000259" key="4">
    <source>
        <dbReference type="PROSITE" id="PS50949"/>
    </source>
</evidence>
<evidence type="ECO:0000256" key="3">
    <source>
        <dbReference type="ARBA" id="ARBA00023163"/>
    </source>
</evidence>
<dbReference type="InterPro" id="IPR012702">
    <property type="entry name" value="CP_lyase_PhnF"/>
</dbReference>
<evidence type="ECO:0000313" key="5">
    <source>
        <dbReference type="EMBL" id="QDL93653.1"/>
    </source>
</evidence>
<dbReference type="Pfam" id="PF07702">
    <property type="entry name" value="UTRA"/>
    <property type="match status" value="1"/>
</dbReference>
<proteinExistence type="predicted"/>
<organism evidence="5 6">
    <name type="scientific">Paroceanicella profunda</name>
    <dbReference type="NCBI Taxonomy" id="2579971"/>
    <lineage>
        <taxon>Bacteria</taxon>
        <taxon>Pseudomonadati</taxon>
        <taxon>Pseudomonadota</taxon>
        <taxon>Alphaproteobacteria</taxon>
        <taxon>Rhodobacterales</taxon>
        <taxon>Paracoccaceae</taxon>
        <taxon>Paroceanicella</taxon>
    </lineage>
</organism>
<dbReference type="Proteomes" id="UP000305888">
    <property type="component" value="Chromosome"/>
</dbReference>
<dbReference type="SUPFAM" id="SSF64288">
    <property type="entry name" value="Chorismate lyase-like"/>
    <property type="match status" value="1"/>
</dbReference>
<dbReference type="SUPFAM" id="SSF46785">
    <property type="entry name" value="Winged helix' DNA-binding domain"/>
    <property type="match status" value="1"/>
</dbReference>
<evidence type="ECO:0000256" key="2">
    <source>
        <dbReference type="ARBA" id="ARBA00023125"/>
    </source>
</evidence>
<dbReference type="EMBL" id="CP040818">
    <property type="protein sequence ID" value="QDL93653.1"/>
    <property type="molecule type" value="Genomic_DNA"/>
</dbReference>
<dbReference type="PRINTS" id="PR00035">
    <property type="entry name" value="HTHGNTR"/>
</dbReference>
<dbReference type="CDD" id="cd07377">
    <property type="entry name" value="WHTH_GntR"/>
    <property type="match status" value="1"/>
</dbReference>
<dbReference type="GO" id="GO:0003700">
    <property type="term" value="F:DNA-binding transcription factor activity"/>
    <property type="evidence" value="ECO:0007669"/>
    <property type="project" value="InterPro"/>
</dbReference>
<dbReference type="Gene3D" id="3.40.1410.10">
    <property type="entry name" value="Chorismate lyase-like"/>
    <property type="match status" value="1"/>
</dbReference>
<keyword evidence="2" id="KW-0238">DNA-binding</keyword>
<name>A0A5B8G452_9RHOB</name>
<dbReference type="InterPro" id="IPR036388">
    <property type="entry name" value="WH-like_DNA-bd_sf"/>
</dbReference>
<keyword evidence="6" id="KW-1185">Reference proteome</keyword>
<dbReference type="PANTHER" id="PTHR44846:SF1">
    <property type="entry name" value="MANNOSYL-D-GLYCERATE TRANSPORT_METABOLISM SYSTEM REPRESSOR MNGR-RELATED"/>
    <property type="match status" value="1"/>
</dbReference>
<dbReference type="Pfam" id="PF00392">
    <property type="entry name" value="GntR"/>
    <property type="match status" value="1"/>
</dbReference>
<dbReference type="InterPro" id="IPR000524">
    <property type="entry name" value="Tscrpt_reg_HTH_GntR"/>
</dbReference>
<dbReference type="OrthoDB" id="9800645at2"/>
<dbReference type="GO" id="GO:0003677">
    <property type="term" value="F:DNA binding"/>
    <property type="evidence" value="ECO:0007669"/>
    <property type="project" value="UniProtKB-KW"/>
</dbReference>
<accession>A0A5B8G452</accession>
<dbReference type="InterPro" id="IPR050679">
    <property type="entry name" value="Bact_HTH_transcr_reg"/>
</dbReference>